<comment type="caution">
    <text evidence="2">The sequence shown here is derived from an EMBL/GenBank/DDBJ whole genome shotgun (WGS) entry which is preliminary data.</text>
</comment>
<keyword evidence="3" id="KW-1185">Reference proteome</keyword>
<dbReference type="AlphaFoldDB" id="A0A016UW83"/>
<evidence type="ECO:0000256" key="1">
    <source>
        <dbReference type="SAM" id="MobiDB-lite"/>
    </source>
</evidence>
<dbReference type="Proteomes" id="UP000024635">
    <property type="component" value="Unassembled WGS sequence"/>
</dbReference>
<feature type="region of interest" description="Disordered" evidence="1">
    <location>
        <begin position="1"/>
        <end position="121"/>
    </location>
</feature>
<feature type="compositionally biased region" description="Low complexity" evidence="1">
    <location>
        <begin position="94"/>
        <end position="104"/>
    </location>
</feature>
<reference evidence="3" key="1">
    <citation type="journal article" date="2015" name="Nat. Genet.">
        <title>The genome and transcriptome of the zoonotic hookworm Ancylostoma ceylanicum identify infection-specific gene families.</title>
        <authorList>
            <person name="Schwarz E.M."/>
            <person name="Hu Y."/>
            <person name="Antoshechkin I."/>
            <person name="Miller M.M."/>
            <person name="Sternberg P.W."/>
            <person name="Aroian R.V."/>
        </authorList>
    </citation>
    <scope>NUCLEOTIDE SEQUENCE</scope>
    <source>
        <strain evidence="3">HY135</strain>
    </source>
</reference>
<evidence type="ECO:0000313" key="3">
    <source>
        <dbReference type="Proteomes" id="UP000024635"/>
    </source>
</evidence>
<evidence type="ECO:0000313" key="2">
    <source>
        <dbReference type="EMBL" id="EYC19674.1"/>
    </source>
</evidence>
<dbReference type="OrthoDB" id="8609993at2759"/>
<proteinExistence type="predicted"/>
<feature type="compositionally biased region" description="Basic and acidic residues" evidence="1">
    <location>
        <begin position="1"/>
        <end position="11"/>
    </location>
</feature>
<dbReference type="EMBL" id="JARK01001359">
    <property type="protein sequence ID" value="EYC19674.1"/>
    <property type="molecule type" value="Genomic_DNA"/>
</dbReference>
<name>A0A016UW83_9BILA</name>
<protein>
    <submittedName>
        <fullName evidence="2">Uncharacterized protein</fullName>
    </submittedName>
</protein>
<gene>
    <name evidence="2" type="primary">Acey_s0023.g660</name>
    <name evidence="2" type="ORF">Y032_0023g660</name>
</gene>
<sequence>MDRKKTKTDFHRKSRSTSRVSARSIYAKKTVEEEPVPPNTQVFTPKHMPKLTSTVLPFGKPSLKKASTTRQRRRHHSTIPPVRRSLLEKRDSDSSSSHSVQDQQSKLKITSTRRAGPKRTGRARWAPLYMRSSSITRATEGFGVVPSAVTLYLMAALELAEMQENFSERVCCL</sequence>
<accession>A0A016UW83</accession>
<organism evidence="2 3">
    <name type="scientific">Ancylostoma ceylanicum</name>
    <dbReference type="NCBI Taxonomy" id="53326"/>
    <lineage>
        <taxon>Eukaryota</taxon>
        <taxon>Metazoa</taxon>
        <taxon>Ecdysozoa</taxon>
        <taxon>Nematoda</taxon>
        <taxon>Chromadorea</taxon>
        <taxon>Rhabditida</taxon>
        <taxon>Rhabditina</taxon>
        <taxon>Rhabditomorpha</taxon>
        <taxon>Strongyloidea</taxon>
        <taxon>Ancylostomatidae</taxon>
        <taxon>Ancylostomatinae</taxon>
        <taxon>Ancylostoma</taxon>
    </lineage>
</organism>